<dbReference type="InterPro" id="IPR003593">
    <property type="entry name" value="AAA+_ATPase"/>
</dbReference>
<comment type="caution">
    <text evidence="9">The sequence shown here is derived from an EMBL/GenBank/DDBJ whole genome shotgun (WGS) entry which is preliminary data.</text>
</comment>
<dbReference type="GO" id="GO:0005524">
    <property type="term" value="F:ATP binding"/>
    <property type="evidence" value="ECO:0007669"/>
    <property type="project" value="UniProtKB-KW"/>
</dbReference>
<dbReference type="GO" id="GO:0043565">
    <property type="term" value="F:sequence-specific DNA binding"/>
    <property type="evidence" value="ECO:0007669"/>
    <property type="project" value="InterPro"/>
</dbReference>
<keyword evidence="4" id="KW-0805">Transcription regulation</keyword>
<evidence type="ECO:0000256" key="1">
    <source>
        <dbReference type="ARBA" id="ARBA00022741"/>
    </source>
</evidence>
<dbReference type="Pfam" id="PF02954">
    <property type="entry name" value="HTH_8"/>
    <property type="match status" value="1"/>
</dbReference>
<proteinExistence type="predicted"/>
<evidence type="ECO:0000259" key="8">
    <source>
        <dbReference type="PROSITE" id="PS50045"/>
    </source>
</evidence>
<dbReference type="PANTHER" id="PTHR32071">
    <property type="entry name" value="TRANSCRIPTIONAL REGULATORY PROTEIN"/>
    <property type="match status" value="1"/>
</dbReference>
<keyword evidence="1" id="KW-0547">Nucleotide-binding</keyword>
<dbReference type="PROSITE" id="PS00675">
    <property type="entry name" value="SIGMA54_INTERACT_1"/>
    <property type="match status" value="1"/>
</dbReference>
<dbReference type="PANTHER" id="PTHR32071:SF117">
    <property type="entry name" value="PTS-DEPENDENT DIHYDROXYACETONE KINASE OPERON REGULATORY PROTEIN-RELATED"/>
    <property type="match status" value="1"/>
</dbReference>
<evidence type="ECO:0000313" key="10">
    <source>
        <dbReference type="Proteomes" id="UP000252132"/>
    </source>
</evidence>
<keyword evidence="3" id="KW-0902">Two-component regulatory system</keyword>
<dbReference type="PROSITE" id="PS00688">
    <property type="entry name" value="SIGMA54_INTERACT_3"/>
    <property type="match status" value="1"/>
</dbReference>
<dbReference type="Gene3D" id="1.10.8.60">
    <property type="match status" value="1"/>
</dbReference>
<dbReference type="PROSITE" id="PS00676">
    <property type="entry name" value="SIGMA54_INTERACT_2"/>
    <property type="match status" value="1"/>
</dbReference>
<dbReference type="Proteomes" id="UP000252132">
    <property type="component" value="Unassembled WGS sequence"/>
</dbReference>
<gene>
    <name evidence="9" type="ORF">DBW69_06700</name>
</gene>
<name>A0A368DTB1_9PROT</name>
<dbReference type="Gene3D" id="1.10.10.60">
    <property type="entry name" value="Homeodomain-like"/>
    <property type="match status" value="1"/>
</dbReference>
<dbReference type="SUPFAM" id="SSF52540">
    <property type="entry name" value="P-loop containing nucleoside triphosphate hydrolases"/>
    <property type="match status" value="1"/>
</dbReference>
<keyword evidence="5" id="KW-0238">DNA-binding</keyword>
<keyword evidence="2" id="KW-0067">ATP-binding</keyword>
<dbReference type="InterPro" id="IPR027417">
    <property type="entry name" value="P-loop_NTPase"/>
</dbReference>
<organism evidence="9 10">
    <name type="scientific">PS1 clade bacterium</name>
    <dbReference type="NCBI Taxonomy" id="2175152"/>
    <lineage>
        <taxon>Bacteria</taxon>
        <taxon>Pseudomonadati</taxon>
        <taxon>Pseudomonadota</taxon>
        <taxon>Alphaproteobacteria</taxon>
        <taxon>PS1 clade</taxon>
    </lineage>
</organism>
<dbReference type="FunFam" id="3.40.50.300:FF:000006">
    <property type="entry name" value="DNA-binding transcriptional regulator NtrC"/>
    <property type="match status" value="1"/>
</dbReference>
<dbReference type="InterPro" id="IPR002197">
    <property type="entry name" value="HTH_Fis"/>
</dbReference>
<evidence type="ECO:0000256" key="4">
    <source>
        <dbReference type="ARBA" id="ARBA00023015"/>
    </source>
</evidence>
<reference evidence="9 10" key="1">
    <citation type="journal article" date="2018" name="Microbiome">
        <title>Fine metagenomic profile of the Mediterranean stratified and mixed water columns revealed by assembly and recruitment.</title>
        <authorList>
            <person name="Haro-Moreno J.M."/>
            <person name="Lopez-Perez M."/>
            <person name="De La Torre J.R."/>
            <person name="Picazo A."/>
            <person name="Camacho A."/>
            <person name="Rodriguez-Valera F."/>
        </authorList>
    </citation>
    <scope>NUCLEOTIDE SEQUENCE [LARGE SCALE GENOMIC DNA]</scope>
    <source>
        <strain evidence="9">MED-G55</strain>
    </source>
</reference>
<dbReference type="InterPro" id="IPR025944">
    <property type="entry name" value="Sigma_54_int_dom_CS"/>
</dbReference>
<dbReference type="GO" id="GO:0000160">
    <property type="term" value="P:phosphorelay signal transduction system"/>
    <property type="evidence" value="ECO:0007669"/>
    <property type="project" value="UniProtKB-KW"/>
</dbReference>
<evidence type="ECO:0000256" key="3">
    <source>
        <dbReference type="ARBA" id="ARBA00023012"/>
    </source>
</evidence>
<dbReference type="Gene3D" id="3.40.50.300">
    <property type="entry name" value="P-loop containing nucleotide triphosphate hydrolases"/>
    <property type="match status" value="1"/>
</dbReference>
<evidence type="ECO:0000256" key="5">
    <source>
        <dbReference type="ARBA" id="ARBA00023125"/>
    </source>
</evidence>
<accession>A0A368DTB1</accession>
<dbReference type="Pfam" id="PF00158">
    <property type="entry name" value="Sigma54_activat"/>
    <property type="match status" value="1"/>
</dbReference>
<dbReference type="CDD" id="cd00009">
    <property type="entry name" value="AAA"/>
    <property type="match status" value="1"/>
</dbReference>
<evidence type="ECO:0000256" key="7">
    <source>
        <dbReference type="ARBA" id="ARBA00023163"/>
    </source>
</evidence>
<dbReference type="GO" id="GO:0006355">
    <property type="term" value="P:regulation of DNA-templated transcription"/>
    <property type="evidence" value="ECO:0007669"/>
    <property type="project" value="InterPro"/>
</dbReference>
<protein>
    <submittedName>
        <fullName evidence="9">Sigma-54-dependent Fis family transcriptional regulator</fullName>
    </submittedName>
</protein>
<feature type="domain" description="Sigma-54 factor interaction" evidence="8">
    <location>
        <begin position="11"/>
        <end position="239"/>
    </location>
</feature>
<dbReference type="InterPro" id="IPR058031">
    <property type="entry name" value="AAA_lid_NorR"/>
</dbReference>
<dbReference type="Pfam" id="PF25601">
    <property type="entry name" value="AAA_lid_14"/>
    <property type="match status" value="1"/>
</dbReference>
<dbReference type="PRINTS" id="PR01590">
    <property type="entry name" value="HTHFIS"/>
</dbReference>
<dbReference type="InterPro" id="IPR025662">
    <property type="entry name" value="Sigma_54_int_dom_ATP-bd_1"/>
</dbReference>
<dbReference type="PROSITE" id="PS50045">
    <property type="entry name" value="SIGMA54_INTERACT_4"/>
    <property type="match status" value="1"/>
</dbReference>
<dbReference type="InterPro" id="IPR025943">
    <property type="entry name" value="Sigma_54_int_dom_ATP-bd_2"/>
</dbReference>
<sequence>MAGQSSVDEFIVGQAAATKELRRLVDILAPADSTVLIQGQTGSGKDVVARAIHALSGRKGPLISINCAAIPTELLESELFGHEKGAFTGAETDRKGRFELANEGTLFLDEIGDMNLSLQTKLLRAIENRTIQRVGGSKDIKVNFRLICATHQNLQAYVDEGKFRADLFFRINVFPVQVPTLAERSVDIPDLIGSICEAICENQNSKPPLFDETALSELSRYNWPGNVRELRNVLERAIVLFPQKDITGKEVRENLLRLKVPDEAEEMEALWEETGNLNSIDLDALISDKPPLPAPASYNDWFSYFDSIDLRKHLQEVEIVLIEAALRKKEGQITGAAEALKLRRTTLIEKMKKLMIERPNIS</sequence>
<dbReference type="SMART" id="SM00382">
    <property type="entry name" value="AAA"/>
    <property type="match status" value="1"/>
</dbReference>
<evidence type="ECO:0000313" key="9">
    <source>
        <dbReference type="EMBL" id="RCL75090.1"/>
    </source>
</evidence>
<dbReference type="SUPFAM" id="SSF46689">
    <property type="entry name" value="Homeodomain-like"/>
    <property type="match status" value="1"/>
</dbReference>
<dbReference type="AlphaFoldDB" id="A0A368DTB1"/>
<dbReference type="InterPro" id="IPR002078">
    <property type="entry name" value="Sigma_54_int"/>
</dbReference>
<keyword evidence="7" id="KW-0804">Transcription</keyword>
<dbReference type="EMBL" id="QOQF01000039">
    <property type="protein sequence ID" value="RCL75090.1"/>
    <property type="molecule type" value="Genomic_DNA"/>
</dbReference>
<evidence type="ECO:0000256" key="6">
    <source>
        <dbReference type="ARBA" id="ARBA00023159"/>
    </source>
</evidence>
<evidence type="ECO:0000256" key="2">
    <source>
        <dbReference type="ARBA" id="ARBA00022840"/>
    </source>
</evidence>
<keyword evidence="6" id="KW-0010">Activator</keyword>
<dbReference type="InterPro" id="IPR009057">
    <property type="entry name" value="Homeodomain-like_sf"/>
</dbReference>